<dbReference type="NCBIfam" id="TIGR00044">
    <property type="entry name" value="YggS family pyridoxal phosphate-dependent enzyme"/>
    <property type="match status" value="1"/>
</dbReference>
<dbReference type="SUPFAM" id="SSF51419">
    <property type="entry name" value="PLP-binding barrel"/>
    <property type="match status" value="1"/>
</dbReference>
<dbReference type="Gene3D" id="3.20.20.10">
    <property type="entry name" value="Alanine racemase"/>
    <property type="match status" value="1"/>
</dbReference>
<comment type="similarity">
    <text evidence="2 3">Belongs to the pyridoxal phosphate-binding protein YggS/PROSC family.</text>
</comment>
<feature type="domain" description="Alanine racemase N-terminal" evidence="4">
    <location>
        <begin position="37"/>
        <end position="234"/>
    </location>
</feature>
<evidence type="ECO:0000256" key="2">
    <source>
        <dbReference type="HAMAP-Rule" id="MF_02087"/>
    </source>
</evidence>
<gene>
    <name evidence="5" type="ORF">ACFSJ0_23555</name>
</gene>
<evidence type="ECO:0000256" key="3">
    <source>
        <dbReference type="RuleBase" id="RU004514"/>
    </source>
</evidence>
<dbReference type="CDD" id="cd00635">
    <property type="entry name" value="PLPDE_III_YBL036c_like"/>
    <property type="match status" value="1"/>
</dbReference>
<sequence length="240" mass="25918">MSVSTDESRRTRRDEIAAGLAEVRERIGAACRAAGRDRDEVTLIAVTKTYPASDVRLLCELGVREVGENRDQEAAPKARECQDLPLTWHFVGQLQTNKVRSVVSYADVIHSVDRARLVEVISREAGKQERQVGCLVQVALDDDPARGGARPADVPELADLVAAAPHLWLGGLMAVAPLGEEPGKAFARLRELAAAVRERHPRATMLSAGMSDDLGAAVAHGATHVRVGTALLGRRKPFVR</sequence>
<comment type="caution">
    <text evidence="5">The sequence shown here is derived from an EMBL/GenBank/DDBJ whole genome shotgun (WGS) entry which is preliminary data.</text>
</comment>
<keyword evidence="1 2" id="KW-0663">Pyridoxal phosphate</keyword>
<feature type="modified residue" description="N6-(pyridoxal phosphate)lysine" evidence="2">
    <location>
        <position position="48"/>
    </location>
</feature>
<evidence type="ECO:0000256" key="1">
    <source>
        <dbReference type="ARBA" id="ARBA00022898"/>
    </source>
</evidence>
<dbReference type="Pfam" id="PF01168">
    <property type="entry name" value="Ala_racemase_N"/>
    <property type="match status" value="1"/>
</dbReference>
<proteinExistence type="inferred from homology"/>
<dbReference type="PANTHER" id="PTHR10146:SF14">
    <property type="entry name" value="PYRIDOXAL PHOSPHATE HOMEOSTASIS PROTEIN"/>
    <property type="match status" value="1"/>
</dbReference>
<dbReference type="RefSeq" id="WP_308127525.1">
    <property type="nucleotide sequence ID" value="NZ_JAHKRM010000047.1"/>
</dbReference>
<comment type="function">
    <text evidence="2">Pyridoxal 5'-phosphate (PLP)-binding protein, which is involved in PLP homeostasis.</text>
</comment>
<evidence type="ECO:0000259" key="4">
    <source>
        <dbReference type="Pfam" id="PF01168"/>
    </source>
</evidence>
<evidence type="ECO:0000313" key="6">
    <source>
        <dbReference type="Proteomes" id="UP001597097"/>
    </source>
</evidence>
<dbReference type="PIRSF" id="PIRSF004848">
    <property type="entry name" value="YBL036c_PLPDEIII"/>
    <property type="match status" value="1"/>
</dbReference>
<dbReference type="Proteomes" id="UP001597097">
    <property type="component" value="Unassembled WGS sequence"/>
</dbReference>
<evidence type="ECO:0000313" key="5">
    <source>
        <dbReference type="EMBL" id="MFD1540050.1"/>
    </source>
</evidence>
<protein>
    <recommendedName>
        <fullName evidence="2">Pyridoxal phosphate homeostasis protein</fullName>
        <shortName evidence="2">PLP homeostasis protein</shortName>
    </recommendedName>
</protein>
<dbReference type="EMBL" id="JBHUCM010000018">
    <property type="protein sequence ID" value="MFD1540050.1"/>
    <property type="molecule type" value="Genomic_DNA"/>
</dbReference>
<name>A0ABW4GB84_9ACTN</name>
<dbReference type="InterPro" id="IPR001608">
    <property type="entry name" value="Ala_racemase_N"/>
</dbReference>
<dbReference type="InterPro" id="IPR011078">
    <property type="entry name" value="PyrdxlP_homeostasis"/>
</dbReference>
<reference evidence="6" key="1">
    <citation type="journal article" date="2019" name="Int. J. Syst. Evol. Microbiol.">
        <title>The Global Catalogue of Microorganisms (GCM) 10K type strain sequencing project: providing services to taxonomists for standard genome sequencing and annotation.</title>
        <authorList>
            <consortium name="The Broad Institute Genomics Platform"/>
            <consortium name="The Broad Institute Genome Sequencing Center for Infectious Disease"/>
            <person name="Wu L."/>
            <person name="Ma J."/>
        </authorList>
    </citation>
    <scope>NUCLEOTIDE SEQUENCE [LARGE SCALE GENOMIC DNA]</scope>
    <source>
        <strain evidence="6">CGMCC 1.15399</strain>
    </source>
</reference>
<keyword evidence="6" id="KW-1185">Reference proteome</keyword>
<dbReference type="PANTHER" id="PTHR10146">
    <property type="entry name" value="PROLINE SYNTHETASE CO-TRANSCRIBED BACTERIAL HOMOLOG PROTEIN"/>
    <property type="match status" value="1"/>
</dbReference>
<dbReference type="HAMAP" id="MF_02087">
    <property type="entry name" value="PLP_homeostasis"/>
    <property type="match status" value="1"/>
</dbReference>
<organism evidence="5 6">
    <name type="scientific">Nonomuraea guangzhouensis</name>
    <dbReference type="NCBI Taxonomy" id="1291555"/>
    <lineage>
        <taxon>Bacteria</taxon>
        <taxon>Bacillati</taxon>
        <taxon>Actinomycetota</taxon>
        <taxon>Actinomycetes</taxon>
        <taxon>Streptosporangiales</taxon>
        <taxon>Streptosporangiaceae</taxon>
        <taxon>Nonomuraea</taxon>
    </lineage>
</organism>
<accession>A0ABW4GB84</accession>
<dbReference type="PROSITE" id="PS01211">
    <property type="entry name" value="UPF0001"/>
    <property type="match status" value="1"/>
</dbReference>
<dbReference type="InterPro" id="IPR029066">
    <property type="entry name" value="PLP-binding_barrel"/>
</dbReference>